<proteinExistence type="predicted"/>
<name>A0AA40RV69_STUST</name>
<evidence type="ECO:0000256" key="1">
    <source>
        <dbReference type="SAM" id="SignalP"/>
    </source>
</evidence>
<comment type="caution">
    <text evidence="2">The sequence shown here is derived from an EMBL/GenBank/DDBJ whole genome shotgun (WGS) entry which is preliminary data.</text>
</comment>
<dbReference type="SUPFAM" id="SSF48452">
    <property type="entry name" value="TPR-like"/>
    <property type="match status" value="1"/>
</dbReference>
<sequence>MNLLKSLLISILLVNISVAEDLTQHLSPRFFGSNEIQFSYSITDGDEKALTAALILEGEHRVFLPAQCDPEGGQPSLSSAYSLALPDGTPALVITCSYELNHSGLGIKGTQYVSYVFKELAGSIVRAEALERLISGYEGTAEQEEKQYFFYKKSELSKRKLKDGKIDSVELIHKVVLDRLEDHDYGAIRAYASDEKIKITVSKPPVNKSEIPIYNDIGYALAEARDFDLALEVLLNVEDIAPERTVLMLNIADSFWGKGLREKAKHYYAKYASKMKKTGRDKLIPSRVTARLSTAAQ</sequence>
<dbReference type="Gene3D" id="1.25.40.10">
    <property type="entry name" value="Tetratricopeptide repeat domain"/>
    <property type="match status" value="1"/>
</dbReference>
<feature type="chain" id="PRO_5041213814" description="Tetratricopeptide repeat protein" evidence="1">
    <location>
        <begin position="20"/>
        <end position="297"/>
    </location>
</feature>
<evidence type="ECO:0000313" key="3">
    <source>
        <dbReference type="Proteomes" id="UP001138621"/>
    </source>
</evidence>
<dbReference type="Proteomes" id="UP001138621">
    <property type="component" value="Unassembled WGS sequence"/>
</dbReference>
<dbReference type="EMBL" id="JAAMRD010000018">
    <property type="protein sequence ID" value="MBA1306419.1"/>
    <property type="molecule type" value="Genomic_DNA"/>
</dbReference>
<evidence type="ECO:0000313" key="2">
    <source>
        <dbReference type="EMBL" id="MBA1306419.1"/>
    </source>
</evidence>
<accession>A0AA40RV69</accession>
<feature type="signal peptide" evidence="1">
    <location>
        <begin position="1"/>
        <end position="19"/>
    </location>
</feature>
<protein>
    <recommendedName>
        <fullName evidence="4">Tetratricopeptide repeat protein</fullName>
    </recommendedName>
</protein>
<dbReference type="InterPro" id="IPR011990">
    <property type="entry name" value="TPR-like_helical_dom_sf"/>
</dbReference>
<keyword evidence="1" id="KW-0732">Signal</keyword>
<dbReference type="RefSeq" id="WP_181122040.1">
    <property type="nucleotide sequence ID" value="NZ_JAAMRD010000018.1"/>
</dbReference>
<dbReference type="AlphaFoldDB" id="A0AA40RV69"/>
<reference evidence="2" key="1">
    <citation type="submission" date="2020-02" db="EMBL/GenBank/DDBJ databases">
        <title>Synteny-based analysis reveals conserved mechanism for high triclosan tolerance in Pseudomonas, as well as instances of horizontal transfer.</title>
        <authorList>
            <person name="Mcfarland A.G."/>
            <person name="Bertucci H.K."/>
            <person name="Litmann E."/>
            <person name="Shen J."/>
            <person name="Huttenhower C."/>
            <person name="Hartmann E.M."/>
        </authorList>
    </citation>
    <scope>NUCLEOTIDE SEQUENCE</scope>
    <source>
        <strain evidence="2">109A1</strain>
    </source>
</reference>
<gene>
    <name evidence="2" type="ORF">G7024_18650</name>
</gene>
<evidence type="ECO:0008006" key="4">
    <source>
        <dbReference type="Google" id="ProtNLM"/>
    </source>
</evidence>
<organism evidence="2 3">
    <name type="scientific">Stutzerimonas stutzeri</name>
    <name type="common">Pseudomonas stutzeri</name>
    <dbReference type="NCBI Taxonomy" id="316"/>
    <lineage>
        <taxon>Bacteria</taxon>
        <taxon>Pseudomonadati</taxon>
        <taxon>Pseudomonadota</taxon>
        <taxon>Gammaproteobacteria</taxon>
        <taxon>Pseudomonadales</taxon>
        <taxon>Pseudomonadaceae</taxon>
        <taxon>Stutzerimonas</taxon>
    </lineage>
</organism>